<dbReference type="Gene3D" id="1.10.287.130">
    <property type="match status" value="1"/>
</dbReference>
<dbReference type="AlphaFoldDB" id="A0A0E3MAR0"/>
<keyword evidence="3" id="KW-0808">Transferase</keyword>
<accession>A0A0E3MAR0</accession>
<dbReference type="STRING" id="1548.CSCA_3778"/>
<dbReference type="SUPFAM" id="SSF47384">
    <property type="entry name" value="Homodimeric domain of signal transducing histidine kinase"/>
    <property type="match status" value="1"/>
</dbReference>
<dbReference type="InterPro" id="IPR036097">
    <property type="entry name" value="HisK_dim/P_sf"/>
</dbReference>
<dbReference type="EC" id="2.7.13.3" evidence="2"/>
<proteinExistence type="predicted"/>
<name>A0A0E3MAR0_CLOSL</name>
<evidence type="ECO:0000256" key="1">
    <source>
        <dbReference type="ARBA" id="ARBA00000085"/>
    </source>
</evidence>
<keyword evidence="4" id="KW-1185">Reference proteome</keyword>
<dbReference type="HOGENOM" id="CLU_3342367_0_0_9"/>
<evidence type="ECO:0000313" key="3">
    <source>
        <dbReference type="EMBL" id="AKA70903.1"/>
    </source>
</evidence>
<dbReference type="CDD" id="cd00082">
    <property type="entry name" value="HisKA"/>
    <property type="match status" value="1"/>
</dbReference>
<protein>
    <recommendedName>
        <fullName evidence="2">histidine kinase</fullName>
        <ecNumber evidence="2">2.7.13.3</ecNumber>
    </recommendedName>
</protein>
<dbReference type="EMBL" id="CP009933">
    <property type="protein sequence ID" value="AKA70903.1"/>
    <property type="molecule type" value="Genomic_DNA"/>
</dbReference>
<dbReference type="InterPro" id="IPR003661">
    <property type="entry name" value="HisK_dim/P_dom"/>
</dbReference>
<keyword evidence="3" id="KW-0418">Kinase</keyword>
<dbReference type="GO" id="GO:0000155">
    <property type="term" value="F:phosphorelay sensor kinase activity"/>
    <property type="evidence" value="ECO:0007669"/>
    <property type="project" value="InterPro"/>
</dbReference>
<sequence length="37" mass="4334">MRIRPSELITAMSYDLRTPLTALVGYLDIIEYKKYKA</sequence>
<reference evidence="3 4" key="1">
    <citation type="journal article" date="2015" name="J. Biotechnol.">
        <title>Complete genome sequence of a malodorant-producing acetogen, Clostridium scatologenes ATCC 25775(T).</title>
        <authorList>
            <person name="Zhu Z."/>
            <person name="Guo T."/>
            <person name="Zheng H."/>
            <person name="Song T."/>
            <person name="Ouyang P."/>
            <person name="Xie J."/>
        </authorList>
    </citation>
    <scope>NUCLEOTIDE SEQUENCE [LARGE SCALE GENOMIC DNA]</scope>
    <source>
        <strain evidence="3 4">ATCC 25775</strain>
    </source>
</reference>
<dbReference type="KEGG" id="csq:CSCA_3778"/>
<organism evidence="3 4">
    <name type="scientific">Clostridium scatologenes</name>
    <dbReference type="NCBI Taxonomy" id="1548"/>
    <lineage>
        <taxon>Bacteria</taxon>
        <taxon>Bacillati</taxon>
        <taxon>Bacillota</taxon>
        <taxon>Clostridia</taxon>
        <taxon>Eubacteriales</taxon>
        <taxon>Clostridiaceae</taxon>
        <taxon>Clostridium</taxon>
    </lineage>
</organism>
<evidence type="ECO:0000256" key="2">
    <source>
        <dbReference type="ARBA" id="ARBA00012438"/>
    </source>
</evidence>
<gene>
    <name evidence="3" type="ORF">CSCA_3778</name>
</gene>
<evidence type="ECO:0000313" key="4">
    <source>
        <dbReference type="Proteomes" id="UP000033115"/>
    </source>
</evidence>
<comment type="catalytic activity">
    <reaction evidence="1">
        <text>ATP + protein L-histidine = ADP + protein N-phospho-L-histidine.</text>
        <dbReference type="EC" id="2.7.13.3"/>
    </reaction>
</comment>
<dbReference type="Proteomes" id="UP000033115">
    <property type="component" value="Chromosome"/>
</dbReference>